<dbReference type="Gene3D" id="2.60.40.1530">
    <property type="entry name" value="ntegrin, alpha v. Chain A, domain 4"/>
    <property type="match status" value="1"/>
</dbReference>
<dbReference type="PANTHER" id="PTHR23220:SF21">
    <property type="entry name" value="INTEGRIN ALPHA-11"/>
    <property type="match status" value="1"/>
</dbReference>
<dbReference type="Gene3D" id="3.40.50.410">
    <property type="entry name" value="von Willebrand factor, type A domain"/>
    <property type="match status" value="2"/>
</dbReference>
<dbReference type="PROSITE" id="PS50234">
    <property type="entry name" value="VWFA"/>
    <property type="match status" value="1"/>
</dbReference>
<dbReference type="PaxDb" id="10029-XP_007610308.1"/>
<dbReference type="InterPro" id="IPR013519">
    <property type="entry name" value="Int_alpha_beta-p"/>
</dbReference>
<protein>
    <submittedName>
        <fullName evidence="19">Integrin alpha-11</fullName>
    </submittedName>
</protein>
<dbReference type="GO" id="GO:0009897">
    <property type="term" value="C:external side of plasma membrane"/>
    <property type="evidence" value="ECO:0007669"/>
    <property type="project" value="TreeGrafter"/>
</dbReference>
<evidence type="ECO:0000256" key="11">
    <source>
        <dbReference type="ARBA" id="ARBA00023037"/>
    </source>
</evidence>
<name>G3H8Q1_CRIGR</name>
<dbReference type="InterPro" id="IPR013649">
    <property type="entry name" value="Integrin_alpha_Ig-like_1"/>
</dbReference>
<keyword evidence="14 17" id="KW-0675">Receptor</keyword>
<evidence type="ECO:0000256" key="7">
    <source>
        <dbReference type="ARBA" id="ARBA00022837"/>
    </source>
</evidence>
<evidence type="ECO:0000256" key="2">
    <source>
        <dbReference type="ARBA" id="ARBA00008054"/>
    </source>
</evidence>
<dbReference type="SUPFAM" id="SSF69179">
    <property type="entry name" value="Integrin domains"/>
    <property type="match status" value="3"/>
</dbReference>
<keyword evidence="12 17" id="KW-0472">Membrane</keyword>
<comment type="subcellular location">
    <subcellularLocation>
        <location evidence="1 17">Membrane</location>
        <topology evidence="1 17">Single-pass type I membrane protein</topology>
    </subcellularLocation>
</comment>
<keyword evidence="3 17" id="KW-0812">Transmembrane</keyword>
<evidence type="ECO:0000256" key="17">
    <source>
        <dbReference type="RuleBase" id="RU003762"/>
    </source>
</evidence>
<dbReference type="InterPro" id="IPR036465">
    <property type="entry name" value="vWFA_dom_sf"/>
</dbReference>
<feature type="repeat" description="FG-GAP" evidence="16">
    <location>
        <begin position="543"/>
        <end position="603"/>
    </location>
</feature>
<evidence type="ECO:0000256" key="8">
    <source>
        <dbReference type="ARBA" id="ARBA00022842"/>
    </source>
</evidence>
<dbReference type="SMART" id="SM00327">
    <property type="entry name" value="VWA"/>
    <property type="match status" value="1"/>
</dbReference>
<dbReference type="GO" id="GO:0008305">
    <property type="term" value="C:integrin complex"/>
    <property type="evidence" value="ECO:0007669"/>
    <property type="project" value="InterPro"/>
</dbReference>
<evidence type="ECO:0000256" key="15">
    <source>
        <dbReference type="ARBA" id="ARBA00023180"/>
    </source>
</evidence>
<keyword evidence="9 17" id="KW-0130">Cell adhesion</keyword>
<evidence type="ECO:0000256" key="4">
    <source>
        <dbReference type="ARBA" id="ARBA00022723"/>
    </source>
</evidence>
<dbReference type="InterPro" id="IPR048285">
    <property type="entry name" value="Integrin_alpha_Ig-like_2"/>
</dbReference>
<keyword evidence="10 17" id="KW-1133">Transmembrane helix</keyword>
<dbReference type="GO" id="GO:0098609">
    <property type="term" value="P:cell-cell adhesion"/>
    <property type="evidence" value="ECO:0007669"/>
    <property type="project" value="TreeGrafter"/>
</dbReference>
<dbReference type="PRINTS" id="PR01185">
    <property type="entry name" value="INTEGRINA"/>
</dbReference>
<dbReference type="SUPFAM" id="SSF53300">
    <property type="entry name" value="vWA-like"/>
    <property type="match status" value="1"/>
</dbReference>
<evidence type="ECO:0000256" key="10">
    <source>
        <dbReference type="ARBA" id="ARBA00022989"/>
    </source>
</evidence>
<feature type="transmembrane region" description="Helical" evidence="17">
    <location>
        <begin position="1207"/>
        <end position="1232"/>
    </location>
</feature>
<evidence type="ECO:0000256" key="3">
    <source>
        <dbReference type="ARBA" id="ARBA00022692"/>
    </source>
</evidence>
<comment type="similarity">
    <text evidence="2 17">Belongs to the integrin alpha chain family.</text>
</comment>
<dbReference type="Gene3D" id="1.20.5.930">
    <property type="entry name" value="Bicelle-embedded integrin alpha(iib) transmembrane segment"/>
    <property type="match status" value="1"/>
</dbReference>
<evidence type="ECO:0000259" key="18">
    <source>
        <dbReference type="PROSITE" id="PS50234"/>
    </source>
</evidence>
<feature type="repeat" description="FG-GAP" evidence="16">
    <location>
        <begin position="3"/>
        <end position="61"/>
    </location>
</feature>
<dbReference type="SUPFAM" id="SSF69318">
    <property type="entry name" value="Integrin alpha N-terminal domain"/>
    <property type="match status" value="1"/>
</dbReference>
<dbReference type="Gene3D" id="2.60.40.1510">
    <property type="entry name" value="ntegrin, alpha v. Chain A, domain 3"/>
    <property type="match status" value="1"/>
</dbReference>
<dbReference type="FunFam" id="3.40.50.410:FF:000012">
    <property type="entry name" value="Integrin, alpha 10"/>
    <property type="match status" value="1"/>
</dbReference>
<keyword evidence="4" id="KW-0479">Metal-binding</keyword>
<gene>
    <name evidence="19" type="ORF">I79_006762</name>
</gene>
<evidence type="ECO:0000256" key="9">
    <source>
        <dbReference type="ARBA" id="ARBA00022889"/>
    </source>
</evidence>
<dbReference type="GO" id="GO:0033627">
    <property type="term" value="P:cell adhesion mediated by integrin"/>
    <property type="evidence" value="ECO:0007669"/>
    <property type="project" value="TreeGrafter"/>
</dbReference>
<dbReference type="Pfam" id="PF08441">
    <property type="entry name" value="Integrin_A_Ig_1"/>
    <property type="match status" value="1"/>
</dbReference>
<dbReference type="InterPro" id="IPR028994">
    <property type="entry name" value="Integrin_alpha_N"/>
</dbReference>
<dbReference type="InterPro" id="IPR032695">
    <property type="entry name" value="Integrin_dom_sf"/>
</dbReference>
<dbReference type="InterPro" id="IPR013517">
    <property type="entry name" value="FG-GAP"/>
</dbReference>
<feature type="transmembrane region" description="Helical" evidence="17">
    <location>
        <begin position="1273"/>
        <end position="1290"/>
    </location>
</feature>
<keyword evidence="7" id="KW-0106">Calcium</keyword>
<dbReference type="PANTHER" id="PTHR23220">
    <property type="entry name" value="INTEGRIN ALPHA"/>
    <property type="match status" value="1"/>
</dbReference>
<keyword evidence="11 17" id="KW-0401">Integrin</keyword>
<feature type="transmembrane region" description="Helical" evidence="17">
    <location>
        <begin position="1390"/>
        <end position="1407"/>
    </location>
</feature>
<dbReference type="GO" id="GO:0007160">
    <property type="term" value="P:cell-matrix adhesion"/>
    <property type="evidence" value="ECO:0007669"/>
    <property type="project" value="TreeGrafter"/>
</dbReference>
<dbReference type="Gene3D" id="2.60.40.1460">
    <property type="entry name" value="Integrin domains. Chain A, domain 2"/>
    <property type="match status" value="1"/>
</dbReference>
<keyword evidence="8" id="KW-0460">Magnesium</keyword>
<dbReference type="GO" id="GO:0007229">
    <property type="term" value="P:integrin-mediated signaling pathway"/>
    <property type="evidence" value="ECO:0007669"/>
    <property type="project" value="UniProtKB-KW"/>
</dbReference>
<feature type="repeat" description="FG-GAP" evidence="16">
    <location>
        <begin position="481"/>
        <end position="539"/>
    </location>
</feature>
<dbReference type="PROSITE" id="PS51470">
    <property type="entry name" value="FG_GAP"/>
    <property type="match status" value="6"/>
</dbReference>
<feature type="domain" description="VWFA" evidence="18">
    <location>
        <begin position="208"/>
        <end position="298"/>
    </location>
</feature>
<evidence type="ECO:0000256" key="5">
    <source>
        <dbReference type="ARBA" id="ARBA00022729"/>
    </source>
</evidence>
<dbReference type="FunFam" id="2.130.10.130:FF:000001">
    <property type="entry name" value="Integrin subunit alpha 10"/>
    <property type="match status" value="1"/>
</dbReference>
<reference evidence="20" key="1">
    <citation type="journal article" date="2011" name="Nat. Biotechnol.">
        <title>The genomic sequence of the Chinese hamster ovary (CHO)-K1 cell line.</title>
        <authorList>
            <person name="Xu X."/>
            <person name="Nagarajan H."/>
            <person name="Lewis N.E."/>
            <person name="Pan S."/>
            <person name="Cai Z."/>
            <person name="Liu X."/>
            <person name="Chen W."/>
            <person name="Xie M."/>
            <person name="Wang W."/>
            <person name="Hammond S."/>
            <person name="Andersen M.R."/>
            <person name="Neff N."/>
            <person name="Passarelli B."/>
            <person name="Koh W."/>
            <person name="Fan H.C."/>
            <person name="Wang J."/>
            <person name="Gui Y."/>
            <person name="Lee K.H."/>
            <person name="Betenbaugh M.J."/>
            <person name="Quake S.R."/>
            <person name="Famili I."/>
            <person name="Palsson B.O."/>
            <person name="Wang J."/>
        </authorList>
    </citation>
    <scope>NUCLEOTIDE SEQUENCE [LARGE SCALE GENOMIC DNA]</scope>
    <source>
        <strain evidence="20">CHO K1 cell line</strain>
    </source>
</reference>
<evidence type="ECO:0000256" key="13">
    <source>
        <dbReference type="ARBA" id="ARBA00023157"/>
    </source>
</evidence>
<keyword evidence="13" id="KW-1015">Disulfide bond</keyword>
<feature type="transmembrane region" description="Helical" evidence="17">
    <location>
        <begin position="1095"/>
        <end position="1117"/>
    </location>
</feature>
<feature type="transmembrane region" description="Helical" evidence="17">
    <location>
        <begin position="1335"/>
        <end position="1354"/>
    </location>
</feature>
<dbReference type="InterPro" id="IPR002035">
    <property type="entry name" value="VWF_A"/>
</dbReference>
<comment type="caution">
    <text evidence="17">Lacks conserved residue(s) required for the propagation of feature annotation.</text>
</comment>
<feature type="repeat" description="FG-GAP" evidence="16">
    <location>
        <begin position="419"/>
        <end position="480"/>
    </location>
</feature>
<evidence type="ECO:0000313" key="20">
    <source>
        <dbReference type="Proteomes" id="UP000001075"/>
    </source>
</evidence>
<dbReference type="FunCoup" id="G3H8Q1">
    <property type="interactions" value="28"/>
</dbReference>
<dbReference type="STRING" id="10029.G3H8Q1"/>
<dbReference type="EMBL" id="JH000217">
    <property type="protein sequence ID" value="EGW04330.1"/>
    <property type="molecule type" value="Genomic_DNA"/>
</dbReference>
<sequence>MDTRNPRIIAGPSAAFFGYTVQQHDISGKKWLVVGAPLETNGHQKTGDVYKCPVTQGNCTKLNLGRVTLSNVSERKDNMRLGLSLATNPKDNSFLACSPLWSHECGSSYYTTGMCSKVNSNFRFSKTVAPALQRCQTYMDIIIVLDGSNSIYPWVEVQHFLINILKKFYIGPGQIQEGLHGEGTLTNADLSVRVLLPSALVCSSEAFQKGGRKGAKKVMIVITDGESHDSPDLEKVIRQSEKDNVTRYAVAVLGYYNRRGINPETFLNEIKYIASDPDDKHFFNVTDEAALKDIVDALGERIFSLEGTNKNETSFGLEMSQTGFSSHVVEDGILLGAVGAYDWNGAVLKETSAGKVIPHRESYLKEFPEELKNHGAYLGYTVTSVVSSKQGRVYVAGAPRFNHTGKVILFTMHNNRSLTIHQALPGEQIGSYFGSEITSVDINDDRVTDVLLVGAPMYFSEGRERGKVYVYNLRQNRFVYNGTLKDSHSYQNARFGSCIASVQDLNQDSYNDVVVGAPLEDNHRGAIYIFHGFQSSILKKPIQRIAASELAPGLQHFGCSIHGQLDLNEDGLVDLAVGALGNAVVLWARPVVQINASLRFEPPKINIFHKDCNRNGRDATCLAAFLCFVPIFLAPHFQTATVGIRYNATMDERRYMPRAHLDEGGDQFTNRAVLLSSGQDHCQRINFHVLDTADYVKPVTFSVEYSLEDPDHGPMLDNGWPTTLRVSVPFWNGCNEDEHCVPDLVLDARCDLPTATEYCQRVLRKTAQDCSTYTLSFDTTVFIIESTRRRVAVEATLENRGENAYSTVLNISQSENLQFASLIQKDDSDNSIECVNEERLLHKKVCNVSYPFFRAKAKVAFRLDFEFSKSVFLHHLQIQLGAGSDSHEQDSTTDDNMALLRFHLKYEADVLFTRSSSLSHYEVKADSSLERYDGIGPPFNCVFKVQNLGFFPIHGVMMKITVPIATRGGNRLLMLREFFTNQVNTSCNIWGNSTEYRSAPIEEDLSRAPQQNHSNSDVVSIICNVRLAPNQEISFYLTGNLWLRSLKALKYRSMKITVNAALQRQFHSPFIFREEDPSRQVTFEISKQEDWQVPIWIIVGSTLGGLLLLALLVLALWKSWSEEDACGLCVELISGETVPDPCGMDLKPVLAATSLLEVEMSPVPIPKDLKTAPRPRLCGGTLLPQTLRHGSMKAEETDRTAPFHFDLWFYFTLQNWVLDFGRPIAMLVFPLQWFPLNKPSVGDYFHMAYNVITPFLLLKLIERSPRTLPRSIIYVSIITFIMGASIHLVGDSVNHRLLFSGYQHHLSVRENPIIKNLKPETLIDSFELLYYYDEYLGHSMWYIPFFLILFMYFSGCFTTSKAESHMPGPALLLVVPSGLYYWYLVTEGQIFILFIFTFFAMLALVLHQKRRRLFLDSNGLFLFYSFALTLSLVALWVAWLWNDPVLRKKYPGVIYVPEPWAFYTLHVSSQH</sequence>
<feature type="transmembrane region" description="Helical" evidence="17">
    <location>
        <begin position="1244"/>
        <end position="1261"/>
    </location>
</feature>
<dbReference type="GO" id="GO:0016477">
    <property type="term" value="P:cell migration"/>
    <property type="evidence" value="ECO:0007669"/>
    <property type="project" value="UniProtKB-ARBA"/>
</dbReference>
<accession>G3H8Q1</accession>
<evidence type="ECO:0000256" key="12">
    <source>
        <dbReference type="ARBA" id="ARBA00023136"/>
    </source>
</evidence>
<dbReference type="Pfam" id="PF00092">
    <property type="entry name" value="VWA"/>
    <property type="match status" value="1"/>
</dbReference>
<evidence type="ECO:0000256" key="16">
    <source>
        <dbReference type="PROSITE-ProRule" id="PRU00803"/>
    </source>
</evidence>
<evidence type="ECO:0000313" key="19">
    <source>
        <dbReference type="EMBL" id="EGW04330.1"/>
    </source>
</evidence>
<feature type="transmembrane region" description="Helical" evidence="17">
    <location>
        <begin position="1419"/>
        <end position="1441"/>
    </location>
</feature>
<dbReference type="Pfam" id="PF01839">
    <property type="entry name" value="FG-GAP"/>
    <property type="match status" value="2"/>
</dbReference>
<dbReference type="SMART" id="SM00191">
    <property type="entry name" value="Int_alpha"/>
    <property type="match status" value="5"/>
</dbReference>
<keyword evidence="5" id="KW-0732">Signal</keyword>
<feature type="repeat" description="FG-GAP" evidence="16">
    <location>
        <begin position="308"/>
        <end position="359"/>
    </location>
</feature>
<evidence type="ECO:0000256" key="14">
    <source>
        <dbReference type="ARBA" id="ARBA00023170"/>
    </source>
</evidence>
<dbReference type="InParanoid" id="G3H8Q1"/>
<dbReference type="InterPro" id="IPR029255">
    <property type="entry name" value="CLN6"/>
</dbReference>
<dbReference type="GO" id="GO:0005178">
    <property type="term" value="F:integrin binding"/>
    <property type="evidence" value="ECO:0007669"/>
    <property type="project" value="TreeGrafter"/>
</dbReference>
<keyword evidence="15" id="KW-0325">Glycoprotein</keyword>
<feature type="transmembrane region" description="Helical" evidence="17">
    <location>
        <begin position="1366"/>
        <end position="1384"/>
    </location>
</feature>
<organism evidence="19 20">
    <name type="scientific">Cricetulus griseus</name>
    <name type="common">Chinese hamster</name>
    <name type="synonym">Cricetulus barabensis griseus</name>
    <dbReference type="NCBI Taxonomy" id="10029"/>
    <lineage>
        <taxon>Eukaryota</taxon>
        <taxon>Metazoa</taxon>
        <taxon>Chordata</taxon>
        <taxon>Craniata</taxon>
        <taxon>Vertebrata</taxon>
        <taxon>Euteleostomi</taxon>
        <taxon>Mammalia</taxon>
        <taxon>Eutheria</taxon>
        <taxon>Euarchontoglires</taxon>
        <taxon>Glires</taxon>
        <taxon>Rodentia</taxon>
        <taxon>Myomorpha</taxon>
        <taxon>Muroidea</taxon>
        <taxon>Cricetidae</taxon>
        <taxon>Cricetinae</taxon>
        <taxon>Cricetulus</taxon>
    </lineage>
</organism>
<keyword evidence="6" id="KW-0677">Repeat</keyword>
<dbReference type="InterPro" id="IPR000413">
    <property type="entry name" value="Integrin_alpha"/>
</dbReference>
<dbReference type="Proteomes" id="UP000001075">
    <property type="component" value="Unassembled WGS sequence"/>
</dbReference>
<dbReference type="Pfam" id="PF20805">
    <property type="entry name" value="Integrin_A_Ig_2"/>
    <property type="match status" value="1"/>
</dbReference>
<feature type="repeat" description="FG-GAP" evidence="16">
    <location>
        <begin position="67"/>
        <end position="127"/>
    </location>
</feature>
<dbReference type="Gene3D" id="2.130.10.130">
    <property type="entry name" value="Integrin alpha, N-terminal"/>
    <property type="match status" value="2"/>
</dbReference>
<dbReference type="Pfam" id="PF15156">
    <property type="entry name" value="CLN6"/>
    <property type="match status" value="1"/>
</dbReference>
<dbReference type="eggNOG" id="KOG3637">
    <property type="taxonomic scope" value="Eukaryota"/>
</dbReference>
<evidence type="ECO:0000256" key="6">
    <source>
        <dbReference type="ARBA" id="ARBA00022737"/>
    </source>
</evidence>
<dbReference type="FunFam" id="2.130.10.130:FF:000004">
    <property type="entry name" value="Integrin subunit alpha 10"/>
    <property type="match status" value="1"/>
</dbReference>
<proteinExistence type="inferred from homology"/>
<dbReference type="GO" id="GO:0046872">
    <property type="term" value="F:metal ion binding"/>
    <property type="evidence" value="ECO:0007669"/>
    <property type="project" value="UniProtKB-KW"/>
</dbReference>
<evidence type="ECO:0000256" key="1">
    <source>
        <dbReference type="ARBA" id="ARBA00004479"/>
    </source>
</evidence>